<keyword evidence="2" id="KW-1185">Reference proteome</keyword>
<dbReference type="AlphaFoldDB" id="A0A9W7TQW1"/>
<proteinExistence type="predicted"/>
<dbReference type="EMBL" id="JAFHDT010000013">
    <property type="protein sequence ID" value="KAI7801807.1"/>
    <property type="molecule type" value="Genomic_DNA"/>
</dbReference>
<comment type="caution">
    <text evidence="1">The sequence shown here is derived from an EMBL/GenBank/DDBJ whole genome shotgun (WGS) entry which is preliminary data.</text>
</comment>
<reference evidence="1" key="1">
    <citation type="submission" date="2021-02" db="EMBL/GenBank/DDBJ databases">
        <title>Comparative genomics reveals that relaxation of natural selection precedes convergent phenotypic evolution of cavefish.</title>
        <authorList>
            <person name="Peng Z."/>
        </authorList>
    </citation>
    <scope>NUCLEOTIDE SEQUENCE</scope>
    <source>
        <tissue evidence="1">Muscle</tissue>
    </source>
</reference>
<sequence length="130" mass="15021">MEESQHRYAQCVHCPRAGTGCDTLVDRCSLWEKQTTVALVWKDPVHATMQTLWSDDRLPAKDKLRQVPKTQEWGQPGGLNRDGERAYKSPCRKTLPFQIHTYPHEHAYRTNLKDACRRSNTSLQDNCDPL</sequence>
<organism evidence="1 2">
    <name type="scientific">Triplophysa rosa</name>
    <name type="common">Cave loach</name>
    <dbReference type="NCBI Taxonomy" id="992332"/>
    <lineage>
        <taxon>Eukaryota</taxon>
        <taxon>Metazoa</taxon>
        <taxon>Chordata</taxon>
        <taxon>Craniata</taxon>
        <taxon>Vertebrata</taxon>
        <taxon>Euteleostomi</taxon>
        <taxon>Actinopterygii</taxon>
        <taxon>Neopterygii</taxon>
        <taxon>Teleostei</taxon>
        <taxon>Ostariophysi</taxon>
        <taxon>Cypriniformes</taxon>
        <taxon>Nemacheilidae</taxon>
        <taxon>Triplophysa</taxon>
    </lineage>
</organism>
<name>A0A9W7TQW1_TRIRA</name>
<accession>A0A9W7TQW1</accession>
<dbReference type="Proteomes" id="UP001059041">
    <property type="component" value="Linkage Group LG13"/>
</dbReference>
<protein>
    <submittedName>
        <fullName evidence="1">Uncharacterized protein</fullName>
    </submittedName>
</protein>
<evidence type="ECO:0000313" key="1">
    <source>
        <dbReference type="EMBL" id="KAI7801807.1"/>
    </source>
</evidence>
<gene>
    <name evidence="1" type="ORF">IRJ41_017700</name>
</gene>
<evidence type="ECO:0000313" key="2">
    <source>
        <dbReference type="Proteomes" id="UP001059041"/>
    </source>
</evidence>